<feature type="region of interest" description="Disordered" evidence="4">
    <location>
        <begin position="190"/>
        <end position="232"/>
    </location>
</feature>
<organism evidence="6 7">
    <name type="scientific">Pelobates cultripes</name>
    <name type="common">Western spadefoot toad</name>
    <dbReference type="NCBI Taxonomy" id="61616"/>
    <lineage>
        <taxon>Eukaryota</taxon>
        <taxon>Metazoa</taxon>
        <taxon>Chordata</taxon>
        <taxon>Craniata</taxon>
        <taxon>Vertebrata</taxon>
        <taxon>Euteleostomi</taxon>
        <taxon>Amphibia</taxon>
        <taxon>Batrachia</taxon>
        <taxon>Anura</taxon>
        <taxon>Pelobatoidea</taxon>
        <taxon>Pelobatidae</taxon>
        <taxon>Pelobates</taxon>
    </lineage>
</organism>
<evidence type="ECO:0000259" key="5">
    <source>
        <dbReference type="Pfam" id="PF26091"/>
    </source>
</evidence>
<dbReference type="PANTHER" id="PTHR31684:SF2">
    <property type="entry name" value="COILED-COIL DOMAIN-CONTAINING PROTEIN 43"/>
    <property type="match status" value="1"/>
</dbReference>
<evidence type="ECO:0000256" key="1">
    <source>
        <dbReference type="ARBA" id="ARBA00005305"/>
    </source>
</evidence>
<name>A0AAD1WCQ0_PELCU</name>
<gene>
    <name evidence="6" type="ORF">PECUL_23A029411</name>
</gene>
<evidence type="ECO:0000313" key="6">
    <source>
        <dbReference type="EMBL" id="CAH2302637.1"/>
    </source>
</evidence>
<comment type="similarity">
    <text evidence="1">Belongs to the CCDC43 family.</text>
</comment>
<feature type="compositionally biased region" description="Basic and acidic residues" evidence="4">
    <location>
        <begin position="190"/>
        <end position="219"/>
    </location>
</feature>
<evidence type="ECO:0000313" key="7">
    <source>
        <dbReference type="Proteomes" id="UP001295444"/>
    </source>
</evidence>
<evidence type="ECO:0000256" key="2">
    <source>
        <dbReference type="ARBA" id="ARBA00016648"/>
    </source>
</evidence>
<dbReference type="Pfam" id="PF26091">
    <property type="entry name" value="PWI_CCDC43"/>
    <property type="match status" value="1"/>
</dbReference>
<dbReference type="Proteomes" id="UP001295444">
    <property type="component" value="Chromosome 06"/>
</dbReference>
<feature type="compositionally biased region" description="Basic residues" evidence="4">
    <location>
        <begin position="220"/>
        <end position="232"/>
    </location>
</feature>
<reference evidence="6" key="1">
    <citation type="submission" date="2022-03" db="EMBL/GenBank/DDBJ databases">
        <authorList>
            <person name="Alioto T."/>
            <person name="Alioto T."/>
            <person name="Gomez Garrido J."/>
        </authorList>
    </citation>
    <scope>NUCLEOTIDE SEQUENCE</scope>
</reference>
<sequence>MAAPSGQVAAGDFGLWLEQRLEELGMDPAVYPAYIQGVLREEDDNHEERDEALRGILAAFLEEDSIEEVCLEIVTKWYETQNSGPAQPKQEDEVQALASMIEKQAQIVVKAKEVSEEEQQRKAALLAQYANITDDEAYPLLLIQMVHIKDTDVIQTESKISSRFVISLFSALFKNTNLEDVVNAKKLERDALKDASQKKKDQDKQQREKDKLAKQERKDKEKKRTQKGERKR</sequence>
<evidence type="ECO:0000256" key="3">
    <source>
        <dbReference type="ARBA" id="ARBA00023054"/>
    </source>
</evidence>
<accession>A0AAD1WCQ0</accession>
<evidence type="ECO:0000256" key="4">
    <source>
        <dbReference type="SAM" id="MobiDB-lite"/>
    </source>
</evidence>
<keyword evidence="7" id="KW-1185">Reference proteome</keyword>
<proteinExistence type="inferred from homology"/>
<dbReference type="InterPro" id="IPR058771">
    <property type="entry name" value="PWI_CCDC43"/>
</dbReference>
<protein>
    <recommendedName>
        <fullName evidence="2">Coiled-coil domain-containing protein 43</fullName>
    </recommendedName>
</protein>
<dbReference type="InterPro" id="IPR037666">
    <property type="entry name" value="CCDC43"/>
</dbReference>
<dbReference type="PANTHER" id="PTHR31684">
    <property type="entry name" value="COILED-COIL DOMAIN-CONTAINING PROTEIN 43"/>
    <property type="match status" value="1"/>
</dbReference>
<dbReference type="AlphaFoldDB" id="A0AAD1WCQ0"/>
<keyword evidence="3" id="KW-0175">Coiled coil</keyword>
<feature type="domain" description="CCDC43 PWI-like" evidence="5">
    <location>
        <begin position="9"/>
        <end position="82"/>
    </location>
</feature>
<dbReference type="EMBL" id="OW240917">
    <property type="protein sequence ID" value="CAH2302637.1"/>
    <property type="molecule type" value="Genomic_DNA"/>
</dbReference>